<accession>A0A2H0B5M6</accession>
<keyword evidence="1" id="KW-0812">Transmembrane</keyword>
<dbReference type="AlphaFoldDB" id="A0A2H0B5M6"/>
<dbReference type="Gene3D" id="1.20.1250.20">
    <property type="entry name" value="MFS general substrate transporter like domains"/>
    <property type="match status" value="1"/>
</dbReference>
<dbReference type="InterPro" id="IPR053160">
    <property type="entry name" value="MFS_DHA3_Transporter"/>
</dbReference>
<sequence>MHKNIKLFYWSSFLVDFNFLGPVAILYYSHVSGSFALGMSIFSIVMLAQAILELPTGIYSDKIGRIKTIRLEAIIRCLAFFFYLIAPSYLYLVIGAILEGTARAFGSGNNEALLYDSLADTNSKNEYEHFLGRTSSMEQFAAAAVAIVGSVIAHFSWTWVLFLSFIPQLIRVIIGFKFTQPKTYIPSEVNIYAHTKEAIIIFFQNPKLRNISIASMLGFAFSESGYQFRAAFVTTLWPVWAIGISRMLSSIGAAVSFWWSGKILRKIESLKLLILEKFFSSTINFISYLIPTVFSPVLLTSTSLFYGVTTVAKSSLMQKEFSDKQRATMGSLNSLGGSLVFAGYSFMLGLFADKIGPAKALVITQVLSLLLVYFYWKAFVHQKHLSVVKN</sequence>
<feature type="transmembrane region" description="Helical" evidence="1">
    <location>
        <begin position="240"/>
        <end position="260"/>
    </location>
</feature>
<dbReference type="Proteomes" id="UP000229459">
    <property type="component" value="Unassembled WGS sequence"/>
</dbReference>
<feature type="transmembrane region" description="Helical" evidence="1">
    <location>
        <begin position="332"/>
        <end position="352"/>
    </location>
</feature>
<feature type="transmembrane region" description="Helical" evidence="1">
    <location>
        <begin position="140"/>
        <end position="166"/>
    </location>
</feature>
<proteinExistence type="predicted"/>
<feature type="transmembrane region" description="Helical" evidence="1">
    <location>
        <begin position="296"/>
        <end position="312"/>
    </location>
</feature>
<dbReference type="InterPro" id="IPR011701">
    <property type="entry name" value="MFS"/>
</dbReference>
<dbReference type="PANTHER" id="PTHR23530">
    <property type="entry name" value="TRANSPORT PROTEIN-RELATED"/>
    <property type="match status" value="1"/>
</dbReference>
<name>A0A2H0B5M6_9BACT</name>
<feature type="transmembrane region" description="Helical" evidence="1">
    <location>
        <begin position="358"/>
        <end position="376"/>
    </location>
</feature>
<keyword evidence="1" id="KW-0472">Membrane</keyword>
<evidence type="ECO:0008006" key="4">
    <source>
        <dbReference type="Google" id="ProtNLM"/>
    </source>
</evidence>
<feature type="transmembrane region" description="Helical" evidence="1">
    <location>
        <begin position="34"/>
        <end position="52"/>
    </location>
</feature>
<reference evidence="2 3" key="1">
    <citation type="submission" date="2017-09" db="EMBL/GenBank/DDBJ databases">
        <title>Depth-based differentiation of microbial function through sediment-hosted aquifers and enrichment of novel symbionts in the deep terrestrial subsurface.</title>
        <authorList>
            <person name="Probst A.J."/>
            <person name="Ladd B."/>
            <person name="Jarett J.K."/>
            <person name="Geller-Mcgrath D.E."/>
            <person name="Sieber C.M."/>
            <person name="Emerson J.B."/>
            <person name="Anantharaman K."/>
            <person name="Thomas B.C."/>
            <person name="Malmstrom R."/>
            <person name="Stieglmeier M."/>
            <person name="Klingl A."/>
            <person name="Woyke T."/>
            <person name="Ryan C.M."/>
            <person name="Banfield J.F."/>
        </authorList>
    </citation>
    <scope>NUCLEOTIDE SEQUENCE [LARGE SCALE GENOMIC DNA]</scope>
    <source>
        <strain evidence="2">CG23_combo_of_CG06-09_8_20_14_all_34_8</strain>
    </source>
</reference>
<protein>
    <recommendedName>
        <fullName evidence="4">Major facilitator superfamily (MFS) profile domain-containing protein</fullName>
    </recommendedName>
</protein>
<dbReference type="InterPro" id="IPR036259">
    <property type="entry name" value="MFS_trans_sf"/>
</dbReference>
<dbReference type="Pfam" id="PF07690">
    <property type="entry name" value="MFS_1"/>
    <property type="match status" value="1"/>
</dbReference>
<evidence type="ECO:0000313" key="2">
    <source>
        <dbReference type="EMBL" id="PIP52969.1"/>
    </source>
</evidence>
<organism evidence="2 3">
    <name type="scientific">Candidatus Beckwithbacteria bacterium CG23_combo_of_CG06-09_8_20_14_all_34_8</name>
    <dbReference type="NCBI Taxonomy" id="1974497"/>
    <lineage>
        <taxon>Bacteria</taxon>
        <taxon>Candidatus Beckwithiibacteriota</taxon>
    </lineage>
</organism>
<dbReference type="GO" id="GO:0022857">
    <property type="term" value="F:transmembrane transporter activity"/>
    <property type="evidence" value="ECO:0007669"/>
    <property type="project" value="InterPro"/>
</dbReference>
<comment type="caution">
    <text evidence="2">The sequence shown here is derived from an EMBL/GenBank/DDBJ whole genome shotgun (WGS) entry which is preliminary data.</text>
</comment>
<keyword evidence="1" id="KW-1133">Transmembrane helix</keyword>
<evidence type="ECO:0000313" key="3">
    <source>
        <dbReference type="Proteomes" id="UP000229459"/>
    </source>
</evidence>
<feature type="transmembrane region" description="Helical" evidence="1">
    <location>
        <begin position="73"/>
        <end position="98"/>
    </location>
</feature>
<gene>
    <name evidence="2" type="ORF">COX08_03550</name>
</gene>
<evidence type="ECO:0000256" key="1">
    <source>
        <dbReference type="SAM" id="Phobius"/>
    </source>
</evidence>
<dbReference type="SUPFAM" id="SSF103473">
    <property type="entry name" value="MFS general substrate transporter"/>
    <property type="match status" value="1"/>
</dbReference>
<dbReference type="PANTHER" id="PTHR23530:SF1">
    <property type="entry name" value="PERMEASE, MAJOR FACILITATOR SUPERFAMILY-RELATED"/>
    <property type="match status" value="1"/>
</dbReference>
<dbReference type="EMBL" id="PCSR01000086">
    <property type="protein sequence ID" value="PIP52969.1"/>
    <property type="molecule type" value="Genomic_DNA"/>
</dbReference>
<feature type="transmembrane region" description="Helical" evidence="1">
    <location>
        <begin position="7"/>
        <end position="28"/>
    </location>
</feature>